<dbReference type="Proteomes" id="UP000536624">
    <property type="component" value="Unassembled WGS sequence"/>
</dbReference>
<comment type="caution">
    <text evidence="2">The sequence shown here is derived from an EMBL/GenBank/DDBJ whole genome shotgun (WGS) entry which is preliminary data.</text>
</comment>
<dbReference type="AlphaFoldDB" id="A0A7X6AVM7"/>
<evidence type="ECO:0000256" key="1">
    <source>
        <dbReference type="SAM" id="MobiDB-lite"/>
    </source>
</evidence>
<feature type="region of interest" description="Disordered" evidence="1">
    <location>
        <begin position="1"/>
        <end position="24"/>
    </location>
</feature>
<protein>
    <submittedName>
        <fullName evidence="2">Uncharacterized protein</fullName>
    </submittedName>
</protein>
<proteinExistence type="predicted"/>
<gene>
    <name evidence="2" type="ORF">SMALB_2021</name>
</gene>
<reference evidence="2 3" key="1">
    <citation type="submission" date="2020-02" db="EMBL/GenBank/DDBJ databases">
        <title>Streptomyces malaysiensis DSM14702 (JHCC583434, PFL_A843) Genome sequencing and assembly.</title>
        <authorList>
            <person name="Samborskyy M."/>
        </authorList>
    </citation>
    <scope>NUCLEOTIDE SEQUENCE [LARGE SCALE GENOMIC DNA]</scope>
    <source>
        <strain evidence="2 3">DSM 14702</strain>
    </source>
</reference>
<feature type="compositionally biased region" description="Basic residues" evidence="1">
    <location>
        <begin position="9"/>
        <end position="24"/>
    </location>
</feature>
<sequence length="99" mass="11064">MGGDSPPHHPARPASPRRHPHRRHPLTIVPKTLRHSALSTTANIYSHLTHQAAHDDANAIDQTLTQADHDTPHRHWLTHNQPSKGVHLLRLLRPESPGS</sequence>
<name>A0A7X6AVM7_STRMQ</name>
<dbReference type="EMBL" id="JAALLH010000001">
    <property type="protein sequence ID" value="NIY64073.1"/>
    <property type="molecule type" value="Genomic_DNA"/>
</dbReference>
<organism evidence="2 3">
    <name type="scientific">Streptomyces malaysiensis</name>
    <dbReference type="NCBI Taxonomy" id="92644"/>
    <lineage>
        <taxon>Bacteria</taxon>
        <taxon>Bacillati</taxon>
        <taxon>Actinomycetota</taxon>
        <taxon>Actinomycetes</taxon>
        <taxon>Kitasatosporales</taxon>
        <taxon>Streptomycetaceae</taxon>
        <taxon>Streptomyces</taxon>
        <taxon>Streptomyces violaceusniger group</taxon>
    </lineage>
</organism>
<accession>A0A7X6AVM7</accession>
<evidence type="ECO:0000313" key="2">
    <source>
        <dbReference type="EMBL" id="NIY64073.1"/>
    </source>
</evidence>
<evidence type="ECO:0000313" key="3">
    <source>
        <dbReference type="Proteomes" id="UP000536624"/>
    </source>
</evidence>